<dbReference type="PROSITE" id="PS00027">
    <property type="entry name" value="HOMEOBOX_1"/>
    <property type="match status" value="1"/>
</dbReference>
<keyword evidence="13" id="KW-1185">Reference proteome</keyword>
<dbReference type="Pfam" id="PF00046">
    <property type="entry name" value="Homeodomain"/>
    <property type="match status" value="1"/>
</dbReference>
<evidence type="ECO:0000256" key="4">
    <source>
        <dbReference type="ARBA" id="ARBA00022473"/>
    </source>
</evidence>
<evidence type="ECO:0000256" key="10">
    <source>
        <dbReference type="SAM" id="MobiDB-lite"/>
    </source>
</evidence>
<dbReference type="GO" id="GO:0003309">
    <property type="term" value="P:type B pancreatic cell differentiation"/>
    <property type="evidence" value="ECO:0007669"/>
    <property type="project" value="UniProtKB-ARBA"/>
</dbReference>
<feature type="DNA-binding region" description="Homeobox" evidence="8">
    <location>
        <begin position="131"/>
        <end position="190"/>
    </location>
</feature>
<evidence type="ECO:0000259" key="11">
    <source>
        <dbReference type="PROSITE" id="PS50071"/>
    </source>
</evidence>
<comment type="function">
    <text evidence="1">Sequence-specific transcription factor which is part of a developmental regulatory system that provides cells with specific positional identities on the anterior-posterior axis.</text>
</comment>
<gene>
    <name evidence="12" type="primary">LOC109897196</name>
</gene>
<dbReference type="PRINTS" id="PR00024">
    <property type="entry name" value="HOMEOBOX"/>
</dbReference>
<dbReference type="SUPFAM" id="SSF46689">
    <property type="entry name" value="Homeodomain-like"/>
    <property type="match status" value="1"/>
</dbReference>
<dbReference type="AlphaFoldDB" id="A0A8C7M7A6"/>
<proteinExistence type="inferred from homology"/>
<dbReference type="FunFam" id="1.10.10.60:FF:000176">
    <property type="entry name" value="pancreas/duodenum homeobox protein 1"/>
    <property type="match status" value="1"/>
</dbReference>
<evidence type="ECO:0000313" key="13">
    <source>
        <dbReference type="Proteomes" id="UP000694557"/>
    </source>
</evidence>
<keyword evidence="6 8" id="KW-0371">Homeobox</keyword>
<dbReference type="GeneID" id="109897196"/>
<comment type="subcellular location">
    <subcellularLocation>
        <location evidence="2 8 9">Nucleus</location>
    </subcellularLocation>
</comment>
<dbReference type="SMART" id="SM00389">
    <property type="entry name" value="HOX"/>
    <property type="match status" value="1"/>
</dbReference>
<dbReference type="Ensembl" id="ENSOKIT00005034732.1">
    <property type="protein sequence ID" value="ENSOKIP00005032897.1"/>
    <property type="gene ID" value="ENSOKIG00005014124.1"/>
</dbReference>
<feature type="compositionally biased region" description="Basic and acidic residues" evidence="10">
    <location>
        <begin position="189"/>
        <end position="202"/>
    </location>
</feature>
<dbReference type="RefSeq" id="XP_020347340.1">
    <property type="nucleotide sequence ID" value="XM_020491751.2"/>
</dbReference>
<dbReference type="InterPro" id="IPR017970">
    <property type="entry name" value="Homeobox_CS"/>
</dbReference>
<feature type="domain" description="Homeobox" evidence="11">
    <location>
        <begin position="129"/>
        <end position="189"/>
    </location>
</feature>
<dbReference type="GO" id="GO:0000978">
    <property type="term" value="F:RNA polymerase II cis-regulatory region sequence-specific DNA binding"/>
    <property type="evidence" value="ECO:0007669"/>
    <property type="project" value="TreeGrafter"/>
</dbReference>
<evidence type="ECO:0000256" key="1">
    <source>
        <dbReference type="ARBA" id="ARBA00003263"/>
    </source>
</evidence>
<evidence type="ECO:0000313" key="12">
    <source>
        <dbReference type="Ensembl" id="ENSOKIP00005032897.1"/>
    </source>
</evidence>
<dbReference type="PANTHER" id="PTHR45664">
    <property type="entry name" value="PROTEIN ZERKNUELLT 1-RELATED"/>
    <property type="match status" value="1"/>
</dbReference>
<dbReference type="Proteomes" id="UP000694557">
    <property type="component" value="Unassembled WGS sequence"/>
</dbReference>
<name>A0A8C7M7A6_ONCKI</name>
<dbReference type="CDD" id="cd00086">
    <property type="entry name" value="homeodomain"/>
    <property type="match status" value="1"/>
</dbReference>
<dbReference type="GO" id="GO:0005634">
    <property type="term" value="C:nucleus"/>
    <property type="evidence" value="ECO:0007669"/>
    <property type="project" value="UniProtKB-SubCell"/>
</dbReference>
<dbReference type="InterPro" id="IPR020479">
    <property type="entry name" value="HD_metazoa"/>
</dbReference>
<protein>
    <submittedName>
        <fullName evidence="12">Pancreas/duodenum homeobox protein 1-like</fullName>
    </submittedName>
</protein>
<comment type="similarity">
    <text evidence="3">Belongs to the Antp homeobox family.</text>
</comment>
<feature type="region of interest" description="Disordered" evidence="10">
    <location>
        <begin position="189"/>
        <end position="208"/>
    </location>
</feature>
<dbReference type="InterPro" id="IPR001356">
    <property type="entry name" value="HD"/>
</dbReference>
<evidence type="ECO:0000256" key="5">
    <source>
        <dbReference type="ARBA" id="ARBA00023125"/>
    </source>
</evidence>
<reference evidence="12" key="2">
    <citation type="submission" date="2025-09" db="UniProtKB">
        <authorList>
            <consortium name="Ensembl"/>
        </authorList>
    </citation>
    <scope>IDENTIFICATION</scope>
</reference>
<dbReference type="PROSITE" id="PS50071">
    <property type="entry name" value="HOMEOBOX_2"/>
    <property type="match status" value="1"/>
</dbReference>
<evidence type="ECO:0000256" key="9">
    <source>
        <dbReference type="RuleBase" id="RU000682"/>
    </source>
</evidence>
<sequence>MDTSGIYDGGRFQLPLREEYDYNPPSCRYSGDTEQVRIPIPACASVEHQSKETLLPYDLPLCQHSSPGQTQDQDQEYLTGQGRVPDDYHPGDSPVVGGESLGHLSFSWMRSSRVHSYQSLPGGHSENTDQHKRSRTAYSRAQLLELEKEFLFNKYISRPRRYELATTLNLTERHIKIWFQNRRMKWKKEEMKKKKSDHHEPESSNNKW</sequence>
<evidence type="ECO:0000256" key="8">
    <source>
        <dbReference type="PROSITE-ProRule" id="PRU00108"/>
    </source>
</evidence>
<evidence type="ECO:0000256" key="7">
    <source>
        <dbReference type="ARBA" id="ARBA00023242"/>
    </source>
</evidence>
<dbReference type="GO" id="GO:0000981">
    <property type="term" value="F:DNA-binding transcription factor activity, RNA polymerase II-specific"/>
    <property type="evidence" value="ECO:0007669"/>
    <property type="project" value="InterPro"/>
</dbReference>
<dbReference type="InterPro" id="IPR009057">
    <property type="entry name" value="Homeodomain-like_sf"/>
</dbReference>
<keyword evidence="4" id="KW-0217">Developmental protein</keyword>
<dbReference type="GeneTree" id="ENSGT00940000163955"/>
<dbReference type="Gene3D" id="1.10.10.60">
    <property type="entry name" value="Homeodomain-like"/>
    <property type="match status" value="1"/>
</dbReference>
<dbReference type="PANTHER" id="PTHR45664:SF11">
    <property type="entry name" value="HOMEOBOX PROTEIN HOX-B3"/>
    <property type="match status" value="1"/>
</dbReference>
<accession>A0A8C7M7A6</accession>
<organism evidence="12 13">
    <name type="scientific">Oncorhynchus kisutch</name>
    <name type="common">Coho salmon</name>
    <name type="synonym">Salmo kisutch</name>
    <dbReference type="NCBI Taxonomy" id="8019"/>
    <lineage>
        <taxon>Eukaryota</taxon>
        <taxon>Metazoa</taxon>
        <taxon>Chordata</taxon>
        <taxon>Craniata</taxon>
        <taxon>Vertebrata</taxon>
        <taxon>Euteleostomi</taxon>
        <taxon>Actinopterygii</taxon>
        <taxon>Neopterygii</taxon>
        <taxon>Teleostei</taxon>
        <taxon>Protacanthopterygii</taxon>
        <taxon>Salmoniformes</taxon>
        <taxon>Salmonidae</taxon>
        <taxon>Salmoninae</taxon>
        <taxon>Oncorhynchus</taxon>
    </lineage>
</organism>
<reference evidence="12" key="1">
    <citation type="submission" date="2025-08" db="UniProtKB">
        <authorList>
            <consortium name="Ensembl"/>
        </authorList>
    </citation>
    <scope>IDENTIFICATION</scope>
</reference>
<keyword evidence="5 8" id="KW-0238">DNA-binding</keyword>
<evidence type="ECO:0000256" key="6">
    <source>
        <dbReference type="ARBA" id="ARBA00023155"/>
    </source>
</evidence>
<keyword evidence="7 8" id="KW-0539">Nucleus</keyword>
<evidence type="ECO:0000256" key="2">
    <source>
        <dbReference type="ARBA" id="ARBA00004123"/>
    </source>
</evidence>
<dbReference type="KEGG" id="oki:109897196"/>
<dbReference type="GO" id="GO:0048704">
    <property type="term" value="P:embryonic skeletal system morphogenesis"/>
    <property type="evidence" value="ECO:0007669"/>
    <property type="project" value="TreeGrafter"/>
</dbReference>
<evidence type="ECO:0000256" key="3">
    <source>
        <dbReference type="ARBA" id="ARBA00009107"/>
    </source>
</evidence>
<dbReference type="GO" id="GO:0009952">
    <property type="term" value="P:anterior/posterior pattern specification"/>
    <property type="evidence" value="ECO:0007669"/>
    <property type="project" value="TreeGrafter"/>
</dbReference>